<dbReference type="Gene3D" id="3.30.1380.10">
    <property type="match status" value="1"/>
</dbReference>
<evidence type="ECO:0000313" key="3">
    <source>
        <dbReference type="Proteomes" id="UP000019681"/>
    </source>
</evidence>
<evidence type="ECO:0000313" key="2">
    <source>
        <dbReference type="EMBL" id="EYE88716.1"/>
    </source>
</evidence>
<organism evidence="2 3">
    <name type="scientific">Fervidicella metallireducens AeB</name>
    <dbReference type="NCBI Taxonomy" id="1403537"/>
    <lineage>
        <taxon>Bacteria</taxon>
        <taxon>Bacillati</taxon>
        <taxon>Bacillota</taxon>
        <taxon>Clostridia</taxon>
        <taxon>Eubacteriales</taxon>
        <taxon>Clostridiaceae</taxon>
        <taxon>Fervidicella</taxon>
    </lineage>
</organism>
<dbReference type="Proteomes" id="UP000019681">
    <property type="component" value="Unassembled WGS sequence"/>
</dbReference>
<dbReference type="AlphaFoldDB" id="A0A017RVT2"/>
<dbReference type="InterPro" id="IPR039561">
    <property type="entry name" value="Peptidase_M15C"/>
</dbReference>
<reference evidence="2 3" key="1">
    <citation type="journal article" date="2014" name="Genome Announc.">
        <title>Draft Genome Sequence of Fervidicella metallireducens Strain AeBT, an Iron-Reducing Thermoanaerobe from the Great Artesian Basin.</title>
        <authorList>
            <person name="Patel B.K."/>
        </authorList>
    </citation>
    <scope>NUCLEOTIDE SEQUENCE [LARGE SCALE GENOMIC DNA]</scope>
    <source>
        <strain evidence="2 3">AeB</strain>
    </source>
</reference>
<evidence type="ECO:0000259" key="1">
    <source>
        <dbReference type="Pfam" id="PF13539"/>
    </source>
</evidence>
<proteinExistence type="predicted"/>
<keyword evidence="3" id="KW-1185">Reference proteome</keyword>
<keyword evidence="2" id="KW-0378">Hydrolase</keyword>
<name>A0A017RVT2_9CLOT</name>
<feature type="domain" description="Peptidase M15C" evidence="1">
    <location>
        <begin position="199"/>
        <end position="266"/>
    </location>
</feature>
<dbReference type="InterPro" id="IPR009045">
    <property type="entry name" value="Zn_M74/Hedgehog-like"/>
</dbReference>
<dbReference type="RefSeq" id="WP_035379244.1">
    <property type="nucleotide sequence ID" value="NZ_AZQP01000015.1"/>
</dbReference>
<accession>A0A017RVT2</accession>
<dbReference type="EMBL" id="AZQP01000015">
    <property type="protein sequence ID" value="EYE88716.1"/>
    <property type="molecule type" value="Genomic_DNA"/>
</dbReference>
<dbReference type="SUPFAM" id="SSF55166">
    <property type="entry name" value="Hedgehog/DD-peptidase"/>
    <property type="match status" value="1"/>
</dbReference>
<protein>
    <submittedName>
        <fullName evidence="2">Glycoside hydrolase</fullName>
    </submittedName>
</protein>
<dbReference type="STRING" id="1403537.Q428_06625"/>
<dbReference type="GO" id="GO:0008233">
    <property type="term" value="F:peptidase activity"/>
    <property type="evidence" value="ECO:0007669"/>
    <property type="project" value="InterPro"/>
</dbReference>
<comment type="caution">
    <text evidence="2">The sequence shown here is derived from an EMBL/GenBank/DDBJ whole genome shotgun (WGS) entry which is preliminary data.</text>
</comment>
<gene>
    <name evidence="2" type="ORF">Q428_06625</name>
</gene>
<sequence>MKNKAGISILFILAIIVSYMIPLNKHVNVTNKGESEYETVMKQDILCLMLSYPGYIVDLEKNNKNVYLITKNGRKILYDDRKLKSHEERLNNPDVQDMLEVIYPLGGISDLLEKDYDPGRIRVYQLFNEVYGNSKNEIMKNLVNVNIGSGTFQFNRENAAAESLNRAIRDILTIAKNNKTIGSYVFPCSGTFNYRYISGTSRLSPHSYGIAIDLARDKRDYWKWATREQGASRLKSYPKEIVSIFEKNNFIWGGKWGHFDILHFEYRPEIILKAKYFGDKQRIRRYWYEGISIDEEYTKNCIKKIEIVLGR</sequence>
<dbReference type="Pfam" id="PF13539">
    <property type="entry name" value="Peptidase_M15_4"/>
    <property type="match status" value="1"/>
</dbReference>